<dbReference type="Pfam" id="PF00453">
    <property type="entry name" value="Ribosomal_L20"/>
    <property type="match status" value="1"/>
</dbReference>
<dbReference type="InterPro" id="IPR035566">
    <property type="entry name" value="Ribosomal_protein_bL20_C"/>
</dbReference>
<dbReference type="AlphaFoldDB" id="A0A0G1YF25"/>
<evidence type="ECO:0000313" key="7">
    <source>
        <dbReference type="EMBL" id="KKW41826.1"/>
    </source>
</evidence>
<dbReference type="GO" id="GO:0000027">
    <property type="term" value="P:ribosomal large subunit assembly"/>
    <property type="evidence" value="ECO:0007669"/>
    <property type="project" value="UniProtKB-UniRule"/>
</dbReference>
<protein>
    <recommendedName>
        <fullName evidence="4 5">Large ribosomal subunit protein bL20</fullName>
    </recommendedName>
</protein>
<comment type="caution">
    <text evidence="7">The sequence shown here is derived from an EMBL/GenBank/DDBJ whole genome shotgun (WGS) entry which is preliminary data.</text>
</comment>
<evidence type="ECO:0000256" key="6">
    <source>
        <dbReference type="RuleBase" id="RU000560"/>
    </source>
</evidence>
<dbReference type="GO" id="GO:0006412">
    <property type="term" value="P:translation"/>
    <property type="evidence" value="ECO:0007669"/>
    <property type="project" value="InterPro"/>
</dbReference>
<evidence type="ECO:0000256" key="3">
    <source>
        <dbReference type="ARBA" id="ARBA00023274"/>
    </source>
</evidence>
<dbReference type="GO" id="GO:1990904">
    <property type="term" value="C:ribonucleoprotein complex"/>
    <property type="evidence" value="ECO:0007669"/>
    <property type="project" value="UniProtKB-KW"/>
</dbReference>
<comment type="similarity">
    <text evidence="1 5 6">Belongs to the bacterial ribosomal protein bL20 family.</text>
</comment>
<gene>
    <name evidence="5" type="primary">rplT</name>
    <name evidence="7" type="ORF">UY92_C0013G0025</name>
</gene>
<dbReference type="HAMAP" id="MF_00382">
    <property type="entry name" value="Ribosomal_bL20"/>
    <property type="match status" value="1"/>
</dbReference>
<reference evidence="7 8" key="1">
    <citation type="journal article" date="2015" name="Nature">
        <title>rRNA introns, odd ribosomes, and small enigmatic genomes across a large radiation of phyla.</title>
        <authorList>
            <person name="Brown C.T."/>
            <person name="Hug L.A."/>
            <person name="Thomas B.C."/>
            <person name="Sharon I."/>
            <person name="Castelle C.J."/>
            <person name="Singh A."/>
            <person name="Wilkins M.J."/>
            <person name="Williams K.H."/>
            <person name="Banfield J.F."/>
        </authorList>
    </citation>
    <scope>NUCLEOTIDE SEQUENCE [LARGE SCALE GENOMIC DNA]</scope>
</reference>
<dbReference type="InterPro" id="IPR005813">
    <property type="entry name" value="Ribosomal_bL20"/>
</dbReference>
<dbReference type="FunFam" id="1.10.1900.20:FF:000001">
    <property type="entry name" value="50S ribosomal protein L20"/>
    <property type="match status" value="1"/>
</dbReference>
<accession>A0A0G1YF25</accession>
<dbReference type="NCBIfam" id="TIGR01032">
    <property type="entry name" value="rplT_bact"/>
    <property type="match status" value="1"/>
</dbReference>
<dbReference type="GO" id="GO:0019843">
    <property type="term" value="F:rRNA binding"/>
    <property type="evidence" value="ECO:0007669"/>
    <property type="project" value="UniProtKB-UniRule"/>
</dbReference>
<sequence length="114" mass="12977">MPRVKRGTHHTKRRRGLLKHVKGFEGGRKSLIRLAKVAATKAGAYAYRDRRVKKRLARGLWQIRINAAVREFGLSYSQFMGALKKHEIKLDRKVLSQLAAEQPAAFRALAESVK</sequence>
<dbReference type="STRING" id="1619044.UY92_C0013G0025"/>
<evidence type="ECO:0000313" key="8">
    <source>
        <dbReference type="Proteomes" id="UP000033870"/>
    </source>
</evidence>
<dbReference type="GO" id="GO:0003735">
    <property type="term" value="F:structural constituent of ribosome"/>
    <property type="evidence" value="ECO:0007669"/>
    <property type="project" value="InterPro"/>
</dbReference>
<dbReference type="GO" id="GO:0005840">
    <property type="term" value="C:ribosome"/>
    <property type="evidence" value="ECO:0007669"/>
    <property type="project" value="UniProtKB-KW"/>
</dbReference>
<dbReference type="Gene3D" id="6.10.160.10">
    <property type="match status" value="1"/>
</dbReference>
<dbReference type="Proteomes" id="UP000033870">
    <property type="component" value="Unassembled WGS sequence"/>
</dbReference>
<dbReference type="PRINTS" id="PR00062">
    <property type="entry name" value="RIBOSOMALL20"/>
</dbReference>
<dbReference type="PATRIC" id="fig|1619044.3.peg.949"/>
<keyword evidence="5 6" id="KW-0699">rRNA-binding</keyword>
<keyword evidence="5 6" id="KW-0694">RNA-binding</keyword>
<comment type="function">
    <text evidence="5 6">Binds directly to 23S ribosomal RNA and is necessary for the in vitro assembly process of the 50S ribosomal subunit. It is not involved in the protein synthesizing functions of that subunit.</text>
</comment>
<evidence type="ECO:0000256" key="5">
    <source>
        <dbReference type="HAMAP-Rule" id="MF_00382"/>
    </source>
</evidence>
<keyword evidence="2 5" id="KW-0689">Ribosomal protein</keyword>
<name>A0A0G1YF25_9BACT</name>
<dbReference type="PANTHER" id="PTHR10986">
    <property type="entry name" value="39S RIBOSOMAL PROTEIN L20"/>
    <property type="match status" value="1"/>
</dbReference>
<proteinExistence type="inferred from homology"/>
<evidence type="ECO:0000256" key="4">
    <source>
        <dbReference type="ARBA" id="ARBA00035172"/>
    </source>
</evidence>
<dbReference type="EMBL" id="LCRX01000013">
    <property type="protein sequence ID" value="KKW41826.1"/>
    <property type="molecule type" value="Genomic_DNA"/>
</dbReference>
<evidence type="ECO:0000256" key="2">
    <source>
        <dbReference type="ARBA" id="ARBA00022980"/>
    </source>
</evidence>
<dbReference type="CDD" id="cd07026">
    <property type="entry name" value="Ribosomal_L20"/>
    <property type="match status" value="1"/>
</dbReference>
<organism evidence="7 8">
    <name type="scientific">Candidatus Magasanikbacteria bacterium GW2011_GWA2_56_11</name>
    <dbReference type="NCBI Taxonomy" id="1619044"/>
    <lineage>
        <taxon>Bacteria</taxon>
        <taxon>Candidatus Magasanikiibacteriota</taxon>
    </lineage>
</organism>
<keyword evidence="3 5" id="KW-0687">Ribonucleoprotein</keyword>
<dbReference type="SUPFAM" id="SSF74731">
    <property type="entry name" value="Ribosomal protein L20"/>
    <property type="match status" value="1"/>
</dbReference>
<evidence type="ECO:0000256" key="1">
    <source>
        <dbReference type="ARBA" id="ARBA00007698"/>
    </source>
</evidence>
<dbReference type="Gene3D" id="1.10.1900.20">
    <property type="entry name" value="Ribosomal protein L20"/>
    <property type="match status" value="1"/>
</dbReference>